<comment type="catalytic activity">
    <reaction evidence="9">
        <text>ATP + H2O = ADP + phosphate + H(+)</text>
        <dbReference type="Rhea" id="RHEA:13065"/>
        <dbReference type="ChEBI" id="CHEBI:15377"/>
        <dbReference type="ChEBI" id="CHEBI:15378"/>
        <dbReference type="ChEBI" id="CHEBI:30616"/>
        <dbReference type="ChEBI" id="CHEBI:43474"/>
        <dbReference type="ChEBI" id="CHEBI:456216"/>
        <dbReference type="EC" id="5.6.2.3"/>
    </reaction>
</comment>
<feature type="domain" description="DNA helicase Pif1-like DEAD-box helicase" evidence="11">
    <location>
        <begin position="405"/>
        <end position="567"/>
    </location>
</feature>
<dbReference type="InterPro" id="IPR049163">
    <property type="entry name" value="Pif1-like_2B_dom"/>
</dbReference>
<keyword evidence="4 9" id="KW-0347">Helicase</keyword>
<keyword evidence="1 9" id="KW-0547">Nucleotide-binding</keyword>
<evidence type="ECO:0000256" key="3">
    <source>
        <dbReference type="ARBA" id="ARBA00022801"/>
    </source>
</evidence>
<dbReference type="Pfam" id="PF05970">
    <property type="entry name" value="PIF1"/>
    <property type="match status" value="1"/>
</dbReference>
<feature type="compositionally biased region" description="Basic residues" evidence="10">
    <location>
        <begin position="869"/>
        <end position="893"/>
    </location>
</feature>
<evidence type="ECO:0000313" key="13">
    <source>
        <dbReference type="EMBL" id="CAK9003191.1"/>
    </source>
</evidence>
<gene>
    <name evidence="13" type="ORF">SCF082_LOCUS7632</name>
</gene>
<keyword evidence="2 9" id="KW-0227">DNA damage</keyword>
<keyword evidence="14" id="KW-1185">Reference proteome</keyword>
<evidence type="ECO:0000256" key="5">
    <source>
        <dbReference type="ARBA" id="ARBA00022840"/>
    </source>
</evidence>
<proteinExistence type="inferred from homology"/>
<evidence type="ECO:0000256" key="10">
    <source>
        <dbReference type="SAM" id="MobiDB-lite"/>
    </source>
</evidence>
<evidence type="ECO:0000256" key="8">
    <source>
        <dbReference type="ARBA" id="ARBA00023235"/>
    </source>
</evidence>
<comment type="cofactor">
    <cofactor evidence="9">
        <name>Mg(2+)</name>
        <dbReference type="ChEBI" id="CHEBI:18420"/>
    </cofactor>
</comment>
<reference evidence="13 14" key="1">
    <citation type="submission" date="2024-02" db="EMBL/GenBank/DDBJ databases">
        <authorList>
            <person name="Chen Y."/>
            <person name="Shah S."/>
            <person name="Dougan E. K."/>
            <person name="Thang M."/>
            <person name="Chan C."/>
        </authorList>
    </citation>
    <scope>NUCLEOTIDE SEQUENCE [LARGE SCALE GENOMIC DNA]</scope>
</reference>
<dbReference type="GO" id="GO:0004386">
    <property type="term" value="F:helicase activity"/>
    <property type="evidence" value="ECO:0007669"/>
    <property type="project" value="UniProtKB-KW"/>
</dbReference>
<dbReference type="PANTHER" id="PTHR47642:SF5">
    <property type="entry name" value="ATP-DEPENDENT DNA HELICASE"/>
    <property type="match status" value="1"/>
</dbReference>
<name>A0ABP0IMY9_9DINO</name>
<evidence type="ECO:0000256" key="2">
    <source>
        <dbReference type="ARBA" id="ARBA00022763"/>
    </source>
</evidence>
<keyword evidence="7 9" id="KW-0234">DNA repair</keyword>
<keyword evidence="9" id="KW-0233">DNA recombination</keyword>
<dbReference type="EC" id="5.6.2.3" evidence="9"/>
<keyword evidence="6" id="KW-0238">DNA-binding</keyword>
<organism evidence="13 14">
    <name type="scientific">Durusdinium trenchii</name>
    <dbReference type="NCBI Taxonomy" id="1381693"/>
    <lineage>
        <taxon>Eukaryota</taxon>
        <taxon>Sar</taxon>
        <taxon>Alveolata</taxon>
        <taxon>Dinophyceae</taxon>
        <taxon>Suessiales</taxon>
        <taxon>Symbiodiniaceae</taxon>
        <taxon>Durusdinium</taxon>
    </lineage>
</organism>
<evidence type="ECO:0000256" key="9">
    <source>
        <dbReference type="RuleBase" id="RU363044"/>
    </source>
</evidence>
<dbReference type="SUPFAM" id="SSF52540">
    <property type="entry name" value="P-loop containing nucleoside triphosphate hydrolases"/>
    <property type="match status" value="2"/>
</dbReference>
<dbReference type="Proteomes" id="UP001642464">
    <property type="component" value="Unassembled WGS sequence"/>
</dbReference>
<dbReference type="InterPro" id="IPR010285">
    <property type="entry name" value="DNA_helicase_pif1-like_DEAD"/>
</dbReference>
<keyword evidence="5 9" id="KW-0067">ATP-binding</keyword>
<evidence type="ECO:0000313" key="14">
    <source>
        <dbReference type="Proteomes" id="UP001642464"/>
    </source>
</evidence>
<keyword evidence="3 9" id="KW-0378">Hydrolase</keyword>
<evidence type="ECO:0000259" key="11">
    <source>
        <dbReference type="Pfam" id="PF05970"/>
    </source>
</evidence>
<evidence type="ECO:0000256" key="4">
    <source>
        <dbReference type="ARBA" id="ARBA00022806"/>
    </source>
</evidence>
<comment type="similarity">
    <text evidence="9">Belongs to the helicase family.</text>
</comment>
<protein>
    <recommendedName>
        <fullName evidence="9">ATP-dependent DNA helicase</fullName>
        <ecNumber evidence="9">5.6.2.3</ecNumber>
    </recommendedName>
</protein>
<sequence>MGQYNVEMLRRWRASMDLQVISDVSNASRYILGYAFKSEEDQAAARRMEAIIANLTANNDDNTLNNQQVYKAAHAALQGRTTSTFEACHLLLGYPVVQFSRDNVWIQAGPPATWTIWVPKWDELQALQQPDAYYKAKQRQRESQLPLAQFWYQEFQTSQSEEEVVVPVEGGNPVLQKWKDITFFDFCAGFKFRGCQEPIPRKRPAIVGYRNFNPDLEPEPFYYSRLLLHTVWKEPADWLQPEDDGSHAAAFQRIAADIAGHPNFLRSVCLPKLNGTVEAARKLQAVQAIMYLKASSDLMASSSRDGFVHTRAAEQNYKDSLLIMEALKARNDGEEFDFQAPETIPTGFASNAFAPVDGGDEAFEMLTVENPSEDVLKQRHAMECIIQAVLAAPTAKNMASPGQQLKMLLHGPGGCGKSVVARATAHTLRQAGKGVIIAAYTGAAAWNINGVTLHSCCFLPVINESYGKGCDVPLPQGPQLAALQAIWANVTVLIVDEISFVSSFMLERLDQHLRIATGSQQMPFGGVHVVFAGDLYQLPPPKGLPCFASWLWRALELCELQGNQRAARDPSWAALLARARVGKWTANDIAELKRLVIKKKGNNRKQPAPKAVHWYATRKAVADYNREHLYVHAASNGWLRVHVSPASDVHVKSGAPVPEDLIWARPEDTGGLETLLRLAVGARVMLRHNIDVPDGLVNGACGTVAEIEVDPDSQEVVKVWVDFEKQAGSRWCAEHETTSVGIVRQPHTTMGCMRVDYAVTQEGQAYVALSRCPTKALCSLDHFNPNSLKFNMGAEWALTKLKAQQAGKHGSNLWEAVMKPPETKEFYEERLRVLKAPNFAVYGEPAKERDSWCCPKCGESTANTKAAIQKHRRQCPAKQPKAKAKPKTLQRKRPNTEARTKPKPAAVEAPASASLMEEPLNIQPYFEKQENMDLGDAHDQHMGPGGNYSIEIMLMAIRTKAMQAFNRIVWHMSDQRAFSAGDLQDALGAVQNRGGQHWVAIRCSGSNFLYMDSLQEGQGVDSVKTLPPLLQKQVPM</sequence>
<accession>A0ABP0IMY9</accession>
<dbReference type="PANTHER" id="PTHR47642">
    <property type="entry name" value="ATP-DEPENDENT DNA HELICASE"/>
    <property type="match status" value="1"/>
</dbReference>
<evidence type="ECO:0000256" key="1">
    <source>
        <dbReference type="ARBA" id="ARBA00022741"/>
    </source>
</evidence>
<dbReference type="InterPro" id="IPR027417">
    <property type="entry name" value="P-loop_NTPase"/>
</dbReference>
<dbReference type="EMBL" id="CAXAMM010004330">
    <property type="protein sequence ID" value="CAK9003191.1"/>
    <property type="molecule type" value="Genomic_DNA"/>
</dbReference>
<feature type="region of interest" description="Disordered" evidence="10">
    <location>
        <begin position="869"/>
        <end position="914"/>
    </location>
</feature>
<evidence type="ECO:0000256" key="6">
    <source>
        <dbReference type="ARBA" id="ARBA00023125"/>
    </source>
</evidence>
<dbReference type="InterPro" id="IPR051055">
    <property type="entry name" value="PIF1_helicase"/>
</dbReference>
<comment type="caution">
    <text evidence="13">The sequence shown here is derived from an EMBL/GenBank/DDBJ whole genome shotgun (WGS) entry which is preliminary data.</text>
</comment>
<feature type="domain" description="DNA helicase Pif1-like 2B" evidence="12">
    <location>
        <begin position="675"/>
        <end position="706"/>
    </location>
</feature>
<dbReference type="Pfam" id="PF21530">
    <property type="entry name" value="Pif1_2B_dom"/>
    <property type="match status" value="1"/>
</dbReference>
<dbReference type="Gene3D" id="3.40.50.300">
    <property type="entry name" value="P-loop containing nucleotide triphosphate hydrolases"/>
    <property type="match status" value="1"/>
</dbReference>
<keyword evidence="8" id="KW-0413">Isomerase</keyword>
<evidence type="ECO:0000256" key="7">
    <source>
        <dbReference type="ARBA" id="ARBA00023204"/>
    </source>
</evidence>
<evidence type="ECO:0000259" key="12">
    <source>
        <dbReference type="Pfam" id="PF21530"/>
    </source>
</evidence>